<evidence type="ECO:0000256" key="3">
    <source>
        <dbReference type="ARBA" id="ARBA00022692"/>
    </source>
</evidence>
<keyword evidence="4 6" id="KW-1133">Transmembrane helix</keyword>
<feature type="transmembrane region" description="Helical" evidence="6">
    <location>
        <begin position="222"/>
        <end position="246"/>
    </location>
</feature>
<accession>A0ABN2E5A6</accession>
<keyword evidence="3 6" id="KW-0812">Transmembrane</keyword>
<dbReference type="InterPro" id="IPR011701">
    <property type="entry name" value="MFS"/>
</dbReference>
<dbReference type="RefSeq" id="WP_344219133.1">
    <property type="nucleotide sequence ID" value="NZ_BAAAOS010000043.1"/>
</dbReference>
<evidence type="ECO:0000256" key="1">
    <source>
        <dbReference type="ARBA" id="ARBA00004651"/>
    </source>
</evidence>
<evidence type="ECO:0000256" key="6">
    <source>
        <dbReference type="SAM" id="Phobius"/>
    </source>
</evidence>
<comment type="caution">
    <text evidence="7">The sequence shown here is derived from an EMBL/GenBank/DDBJ whole genome shotgun (WGS) entry which is preliminary data.</text>
</comment>
<gene>
    <name evidence="7" type="ORF">GCM10009789_56400</name>
</gene>
<keyword evidence="8" id="KW-1185">Reference proteome</keyword>
<feature type="transmembrane region" description="Helical" evidence="6">
    <location>
        <begin position="55"/>
        <end position="74"/>
    </location>
</feature>
<keyword evidence="5 6" id="KW-0472">Membrane</keyword>
<reference evidence="7 8" key="1">
    <citation type="journal article" date="2019" name="Int. J. Syst. Evol. Microbiol.">
        <title>The Global Catalogue of Microorganisms (GCM) 10K type strain sequencing project: providing services to taxonomists for standard genome sequencing and annotation.</title>
        <authorList>
            <consortium name="The Broad Institute Genomics Platform"/>
            <consortium name="The Broad Institute Genome Sequencing Center for Infectious Disease"/>
            <person name="Wu L."/>
            <person name="Ma J."/>
        </authorList>
    </citation>
    <scope>NUCLEOTIDE SEQUENCE [LARGE SCALE GENOMIC DNA]</scope>
    <source>
        <strain evidence="7 8">JCM 14969</strain>
    </source>
</reference>
<evidence type="ECO:0000313" key="7">
    <source>
        <dbReference type="EMBL" id="GAA1595060.1"/>
    </source>
</evidence>
<feature type="transmembrane region" description="Helical" evidence="6">
    <location>
        <begin position="346"/>
        <end position="365"/>
    </location>
</feature>
<feature type="transmembrane region" description="Helical" evidence="6">
    <location>
        <begin position="377"/>
        <end position="395"/>
    </location>
</feature>
<proteinExistence type="predicted"/>
<feature type="transmembrane region" description="Helical" evidence="6">
    <location>
        <begin position="308"/>
        <end position="334"/>
    </location>
</feature>
<dbReference type="EMBL" id="BAAAOS010000043">
    <property type="protein sequence ID" value="GAA1595060.1"/>
    <property type="molecule type" value="Genomic_DNA"/>
</dbReference>
<evidence type="ECO:0000313" key="8">
    <source>
        <dbReference type="Proteomes" id="UP001500393"/>
    </source>
</evidence>
<dbReference type="InterPro" id="IPR036259">
    <property type="entry name" value="MFS_trans_sf"/>
</dbReference>
<dbReference type="Proteomes" id="UP001500393">
    <property type="component" value="Unassembled WGS sequence"/>
</dbReference>
<sequence length="415" mass="43227">MTSATQAPRTGSTLWTANFRLYFGARTTSLLGDAMLPVALSVGVLQAGYGATGVGYALGSWMAALALCMLFGGVLADRFTARRMMILADLVRFVIQAGLAALFALGTPSLVVIVTLQFLSGVATALFQPGVASMVPQVSNDIQRGNGVLRIAESMAGVLGPALAGVLVSMSGPSVVFALYSATYAISAVCLFALRLIPTSTVSGVSFLRQLAEGWQEFRSRAWLWSVITIYLFYGCFVIGLSLPIAAELVTTELDSTALGVGMAALGLGGALGGTLAIRVRCSRPLALGSIGWALFAVYPLVPTLHPSLVVLVVGWAVAGIGLAFWSVIWATTVQTQIPSEMLNRVYAYDVAGSLVCMALGRSLAGPLASVTGARPLMVFACVLGLICAALLLVVPATRRLRNSALSNMAVRPVS</sequence>
<dbReference type="SUPFAM" id="SSF103473">
    <property type="entry name" value="MFS general substrate transporter"/>
    <property type="match status" value="1"/>
</dbReference>
<feature type="transmembrane region" description="Helical" evidence="6">
    <location>
        <begin position="285"/>
        <end position="302"/>
    </location>
</feature>
<dbReference type="Gene3D" id="1.20.1250.20">
    <property type="entry name" value="MFS general substrate transporter like domains"/>
    <property type="match status" value="2"/>
</dbReference>
<name>A0ABN2E5A6_9ACTN</name>
<organism evidence="7 8">
    <name type="scientific">Kribbella sancticallisti</name>
    <dbReference type="NCBI Taxonomy" id="460087"/>
    <lineage>
        <taxon>Bacteria</taxon>
        <taxon>Bacillati</taxon>
        <taxon>Actinomycetota</taxon>
        <taxon>Actinomycetes</taxon>
        <taxon>Propionibacteriales</taxon>
        <taxon>Kribbellaceae</taxon>
        <taxon>Kribbella</taxon>
    </lineage>
</organism>
<comment type="subcellular location">
    <subcellularLocation>
        <location evidence="1">Cell membrane</location>
        <topology evidence="1">Multi-pass membrane protein</topology>
    </subcellularLocation>
</comment>
<dbReference type="Pfam" id="PF07690">
    <property type="entry name" value="MFS_1"/>
    <property type="match status" value="1"/>
</dbReference>
<keyword evidence="2" id="KW-1003">Cell membrane</keyword>
<protein>
    <submittedName>
        <fullName evidence="7">MFS transporter</fullName>
    </submittedName>
</protein>
<feature type="transmembrane region" description="Helical" evidence="6">
    <location>
        <begin position="258"/>
        <end position="278"/>
    </location>
</feature>
<dbReference type="PANTHER" id="PTHR23513:SF11">
    <property type="entry name" value="STAPHYLOFERRIN A TRANSPORTER"/>
    <property type="match status" value="1"/>
</dbReference>
<evidence type="ECO:0000256" key="5">
    <source>
        <dbReference type="ARBA" id="ARBA00023136"/>
    </source>
</evidence>
<evidence type="ECO:0000256" key="4">
    <source>
        <dbReference type="ARBA" id="ARBA00022989"/>
    </source>
</evidence>
<dbReference type="PANTHER" id="PTHR23513">
    <property type="entry name" value="INTEGRAL MEMBRANE EFFLUX PROTEIN-RELATED"/>
    <property type="match status" value="1"/>
</dbReference>
<feature type="transmembrane region" description="Helical" evidence="6">
    <location>
        <begin position="30"/>
        <end position="49"/>
    </location>
</feature>
<dbReference type="CDD" id="cd06173">
    <property type="entry name" value="MFS_MefA_like"/>
    <property type="match status" value="1"/>
</dbReference>
<feature type="transmembrane region" description="Helical" evidence="6">
    <location>
        <begin position="174"/>
        <end position="194"/>
    </location>
</feature>
<evidence type="ECO:0000256" key="2">
    <source>
        <dbReference type="ARBA" id="ARBA00022475"/>
    </source>
</evidence>